<evidence type="ECO:0000313" key="3">
    <source>
        <dbReference type="Proteomes" id="UP001054846"/>
    </source>
</evidence>
<keyword evidence="1" id="KW-0812">Transmembrane</keyword>
<keyword evidence="1" id="KW-1133">Transmembrane helix</keyword>
<sequence>MTSGPRSNSNTNPASDESFSWDNERYEAVVEQHTGVMAGIIDKLICLGLLLFGLASLPGVVMMFFMQLQR</sequence>
<dbReference type="Proteomes" id="UP001054846">
    <property type="component" value="Chromosome"/>
</dbReference>
<accession>A0ABY3PKX2</accession>
<name>A0ABY3PKX2_9CYAN</name>
<gene>
    <name evidence="2" type="ORF">ISF26_21095</name>
</gene>
<organism evidence="2 3">
    <name type="scientific">Gloeobacter morelensis MG652769</name>
    <dbReference type="NCBI Taxonomy" id="2781736"/>
    <lineage>
        <taxon>Bacteria</taxon>
        <taxon>Bacillati</taxon>
        <taxon>Cyanobacteriota</taxon>
        <taxon>Cyanophyceae</taxon>
        <taxon>Gloeobacterales</taxon>
        <taxon>Gloeobacteraceae</taxon>
        <taxon>Gloeobacter</taxon>
        <taxon>Gloeobacter morelensis</taxon>
    </lineage>
</organism>
<dbReference type="RefSeq" id="WP_230841279.1">
    <property type="nucleotide sequence ID" value="NZ_CP063845.1"/>
</dbReference>
<dbReference type="EMBL" id="CP063845">
    <property type="protein sequence ID" value="UFP94224.1"/>
    <property type="molecule type" value="Genomic_DNA"/>
</dbReference>
<evidence type="ECO:0000313" key="2">
    <source>
        <dbReference type="EMBL" id="UFP94224.1"/>
    </source>
</evidence>
<keyword evidence="3" id="KW-1185">Reference proteome</keyword>
<proteinExistence type="predicted"/>
<evidence type="ECO:0000256" key="1">
    <source>
        <dbReference type="SAM" id="Phobius"/>
    </source>
</evidence>
<reference evidence="2 3" key="1">
    <citation type="journal article" date="2021" name="Genome Biol. Evol.">
        <title>Complete Genome Sequencing of a Novel Gloeobacter Species from a Waterfall Cave in Mexico.</title>
        <authorList>
            <person name="Saw J.H."/>
            <person name="Cardona T."/>
            <person name="Montejano G."/>
        </authorList>
    </citation>
    <scope>NUCLEOTIDE SEQUENCE [LARGE SCALE GENOMIC DNA]</scope>
    <source>
        <strain evidence="2">MG652769</strain>
    </source>
</reference>
<keyword evidence="1" id="KW-0472">Membrane</keyword>
<protein>
    <submittedName>
        <fullName evidence="2">Uncharacterized protein</fullName>
    </submittedName>
</protein>
<feature type="transmembrane region" description="Helical" evidence="1">
    <location>
        <begin position="44"/>
        <end position="66"/>
    </location>
</feature>